<dbReference type="Pfam" id="PF02518">
    <property type="entry name" value="HATPase_c"/>
    <property type="match status" value="1"/>
</dbReference>
<organism evidence="5 6">
    <name type="scientific">Vogesella aquatica</name>
    <dbReference type="NCBI Taxonomy" id="2984206"/>
    <lineage>
        <taxon>Bacteria</taxon>
        <taxon>Pseudomonadati</taxon>
        <taxon>Pseudomonadota</taxon>
        <taxon>Betaproteobacteria</taxon>
        <taxon>Neisseriales</taxon>
        <taxon>Chromobacteriaceae</taxon>
        <taxon>Vogesella</taxon>
    </lineage>
</organism>
<sequence length="351" mass="38237">MSRPHVRVDLRRELPFLLMVNAVIATLVTLLAEGEHFGFNLLVSNCIGFLMWGSTSLLCYALKVERVAFWHVLACMPLAVVLGFTLAGSLWPGVVPERIAGSADLALQLRKFAMMALVTISAASLFYYRYNHQRNLTLLADAGRRQAELQQAETAARLALLQAQIEPHFLFNTLATLRSLIGSDPARATQALDLLNDYLRASLSRTRRREVTLADELALVTPLLALAQLRMGEARLQYRIDVAERWLGLPLPPLLLQPLVENALQHGLEPAVAGGSLLIEAIAQPGCLCLRVSDSGLGLADGHGGGSGVGLANVRQRLQALYGEHATLSLYARQPHGVVAELSLPLEEHQA</sequence>
<name>A0ABT5J3D7_9NEIS</name>
<dbReference type="PRINTS" id="PR00344">
    <property type="entry name" value="BCTRLSENSOR"/>
</dbReference>
<feature type="transmembrane region" description="Helical" evidence="3">
    <location>
        <begin position="112"/>
        <end position="130"/>
    </location>
</feature>
<dbReference type="InterPro" id="IPR050640">
    <property type="entry name" value="Bact_2-comp_sensor_kinase"/>
</dbReference>
<evidence type="ECO:0000256" key="3">
    <source>
        <dbReference type="SAM" id="Phobius"/>
    </source>
</evidence>
<evidence type="ECO:0000259" key="4">
    <source>
        <dbReference type="SMART" id="SM00387"/>
    </source>
</evidence>
<comment type="catalytic activity">
    <reaction evidence="1">
        <text>ATP + protein L-histidine = ADP + protein N-phospho-L-histidine.</text>
        <dbReference type="EC" id="2.7.13.3"/>
    </reaction>
</comment>
<keyword evidence="3" id="KW-0812">Transmembrane</keyword>
<evidence type="ECO:0000313" key="5">
    <source>
        <dbReference type="EMBL" id="MDC7719060.1"/>
    </source>
</evidence>
<feature type="domain" description="Histidine kinase/HSP90-like ATPase" evidence="4">
    <location>
        <begin position="251"/>
        <end position="348"/>
    </location>
</feature>
<comment type="caution">
    <text evidence="5">The sequence shown here is derived from an EMBL/GenBank/DDBJ whole genome shotgun (WGS) entry which is preliminary data.</text>
</comment>
<feature type="transmembrane region" description="Helical" evidence="3">
    <location>
        <begin position="69"/>
        <end position="92"/>
    </location>
</feature>
<dbReference type="SMART" id="SM00387">
    <property type="entry name" value="HATPase_c"/>
    <property type="match status" value="1"/>
</dbReference>
<dbReference type="InterPro" id="IPR036890">
    <property type="entry name" value="HATPase_C_sf"/>
</dbReference>
<reference evidence="5 6" key="1">
    <citation type="submission" date="2023-01" db="EMBL/GenBank/DDBJ databases">
        <title>Novel species of the genus Vogesella isolated from rivers.</title>
        <authorList>
            <person name="Lu H."/>
        </authorList>
    </citation>
    <scope>NUCLEOTIDE SEQUENCE [LARGE SCALE GENOMIC DNA]</scope>
    <source>
        <strain evidence="5 6">DC21W</strain>
    </source>
</reference>
<keyword evidence="5" id="KW-0418">Kinase</keyword>
<dbReference type="PANTHER" id="PTHR34220">
    <property type="entry name" value="SENSOR HISTIDINE KINASE YPDA"/>
    <property type="match status" value="1"/>
</dbReference>
<evidence type="ECO:0000313" key="6">
    <source>
        <dbReference type="Proteomes" id="UP001219956"/>
    </source>
</evidence>
<dbReference type="RefSeq" id="WP_272753248.1">
    <property type="nucleotide sequence ID" value="NZ_JAQQLF010000031.1"/>
</dbReference>
<evidence type="ECO:0000256" key="1">
    <source>
        <dbReference type="ARBA" id="ARBA00000085"/>
    </source>
</evidence>
<dbReference type="InterPro" id="IPR003594">
    <property type="entry name" value="HATPase_dom"/>
</dbReference>
<feature type="transmembrane region" description="Helical" evidence="3">
    <location>
        <begin position="12"/>
        <end position="32"/>
    </location>
</feature>
<dbReference type="Proteomes" id="UP001219956">
    <property type="component" value="Unassembled WGS sequence"/>
</dbReference>
<keyword evidence="5" id="KW-0808">Transferase</keyword>
<dbReference type="SUPFAM" id="SSF55874">
    <property type="entry name" value="ATPase domain of HSP90 chaperone/DNA topoisomerase II/histidine kinase"/>
    <property type="match status" value="1"/>
</dbReference>
<dbReference type="Gene3D" id="3.30.565.10">
    <property type="entry name" value="Histidine kinase-like ATPase, C-terminal domain"/>
    <property type="match status" value="1"/>
</dbReference>
<keyword evidence="3" id="KW-1133">Transmembrane helix</keyword>
<evidence type="ECO:0000256" key="2">
    <source>
        <dbReference type="ARBA" id="ARBA00012438"/>
    </source>
</evidence>
<dbReference type="Pfam" id="PF06580">
    <property type="entry name" value="His_kinase"/>
    <property type="match status" value="1"/>
</dbReference>
<protein>
    <recommendedName>
        <fullName evidence="2">histidine kinase</fullName>
        <ecNumber evidence="2">2.7.13.3</ecNumber>
    </recommendedName>
</protein>
<dbReference type="PANTHER" id="PTHR34220:SF9">
    <property type="entry name" value="SIGNAL TRANSDUCTION HISTIDINE KINASE INTERNAL REGION DOMAIN-CONTAINING PROTEIN"/>
    <property type="match status" value="1"/>
</dbReference>
<keyword evidence="3" id="KW-0472">Membrane</keyword>
<proteinExistence type="predicted"/>
<accession>A0ABT5J3D7</accession>
<dbReference type="InterPro" id="IPR004358">
    <property type="entry name" value="Sig_transdc_His_kin-like_C"/>
</dbReference>
<dbReference type="InterPro" id="IPR010559">
    <property type="entry name" value="Sig_transdc_His_kin_internal"/>
</dbReference>
<gene>
    <name evidence="5" type="ORF">PQU95_17805</name>
</gene>
<keyword evidence="6" id="KW-1185">Reference proteome</keyword>
<dbReference type="GO" id="GO:0016301">
    <property type="term" value="F:kinase activity"/>
    <property type="evidence" value="ECO:0007669"/>
    <property type="project" value="UniProtKB-KW"/>
</dbReference>
<dbReference type="EMBL" id="JAQQLF010000031">
    <property type="protein sequence ID" value="MDC7719060.1"/>
    <property type="molecule type" value="Genomic_DNA"/>
</dbReference>
<dbReference type="EC" id="2.7.13.3" evidence="2"/>
<feature type="transmembrane region" description="Helical" evidence="3">
    <location>
        <begin position="38"/>
        <end position="62"/>
    </location>
</feature>